<dbReference type="InterPro" id="IPR046797">
    <property type="entry name" value="PDDEXK_12"/>
</dbReference>
<evidence type="ECO:0000313" key="3">
    <source>
        <dbReference type="EMBL" id="KAJ9130103.1"/>
    </source>
</evidence>
<feature type="compositionally biased region" description="Basic and acidic residues" evidence="1">
    <location>
        <begin position="20"/>
        <end position="31"/>
    </location>
</feature>
<gene>
    <name evidence="3" type="ORF">NKR23_g12346</name>
</gene>
<sequence length="492" mass="53619">MRPADVENWIRGIIISANADHPDVTSQRDETPAGGDRSALLERRRLASPLTPPKSARSMSQNAADGMTPATKRRRMIAEVATTSDSSEDELGLGGAGGGRAAVENGTGTDAAMAFDADATPKAPRRSAKASPVKYRHLPQAGVASPTISGPSTTSSTSNRSMSTTSSPRKRMRALEVAFEPVEVRPLVPDMPQDMPQALAEFCSQLFDISQGVGVLGDSTLDSFVEHSNPAMKRVARVPRHFSAARDHLGPTPSIDCVLSILMSAQECQKYNHPEISWNLEVHAPVLSLALRPPGSPPFSQPCDFVACHPARIIKEYLNGSVPDKMIDFCLYLDPEALKDRAAVREIELTRQSLAGYMINHTDYDPLRKRPLTLSIETKKPGEGLENATLQVGAWHAAQWRFLDAMAGRLGEDSTGLPFLPAIIIQGHDWNFAATTREGTKTVVWLKQTIGSTNSVLGIYQIVTALQSFRRWTQKTYWSWFRATVLGLPSSP</sequence>
<protein>
    <recommendedName>
        <fullName evidence="2">PD-(D/E)XK nuclease-like domain-containing protein</fullName>
    </recommendedName>
</protein>
<evidence type="ECO:0000259" key="2">
    <source>
        <dbReference type="Pfam" id="PF20516"/>
    </source>
</evidence>
<comment type="caution">
    <text evidence="3">The sequence shown here is derived from an EMBL/GenBank/DDBJ whole genome shotgun (WGS) entry which is preliminary data.</text>
</comment>
<feature type="region of interest" description="Disordered" evidence="1">
    <location>
        <begin position="20"/>
        <end position="171"/>
    </location>
</feature>
<feature type="compositionally biased region" description="Low complexity" evidence="1">
    <location>
        <begin position="107"/>
        <end position="122"/>
    </location>
</feature>
<keyword evidence="4" id="KW-1185">Reference proteome</keyword>
<dbReference type="Proteomes" id="UP001174694">
    <property type="component" value="Unassembled WGS sequence"/>
</dbReference>
<evidence type="ECO:0000256" key="1">
    <source>
        <dbReference type="SAM" id="MobiDB-lite"/>
    </source>
</evidence>
<feature type="domain" description="PD-(D/E)XK nuclease-like" evidence="2">
    <location>
        <begin position="240"/>
        <end position="478"/>
    </location>
</feature>
<feature type="compositionally biased region" description="Low complexity" evidence="1">
    <location>
        <begin position="145"/>
        <end position="167"/>
    </location>
</feature>
<evidence type="ECO:0000313" key="4">
    <source>
        <dbReference type="Proteomes" id="UP001174694"/>
    </source>
</evidence>
<proteinExistence type="predicted"/>
<reference evidence="3" key="1">
    <citation type="submission" date="2022-07" db="EMBL/GenBank/DDBJ databases">
        <title>Fungi with potential for degradation of polypropylene.</title>
        <authorList>
            <person name="Gostincar C."/>
        </authorList>
    </citation>
    <scope>NUCLEOTIDE SEQUENCE</scope>
    <source>
        <strain evidence="3">EXF-13308</strain>
    </source>
</reference>
<dbReference type="Pfam" id="PF20516">
    <property type="entry name" value="PDDEXK_12"/>
    <property type="match status" value="1"/>
</dbReference>
<organism evidence="3 4">
    <name type="scientific">Pleurostoma richardsiae</name>
    <dbReference type="NCBI Taxonomy" id="41990"/>
    <lineage>
        <taxon>Eukaryota</taxon>
        <taxon>Fungi</taxon>
        <taxon>Dikarya</taxon>
        <taxon>Ascomycota</taxon>
        <taxon>Pezizomycotina</taxon>
        <taxon>Sordariomycetes</taxon>
        <taxon>Sordariomycetidae</taxon>
        <taxon>Calosphaeriales</taxon>
        <taxon>Pleurostomataceae</taxon>
        <taxon>Pleurostoma</taxon>
    </lineage>
</organism>
<dbReference type="EMBL" id="JANBVO010000107">
    <property type="protein sequence ID" value="KAJ9130103.1"/>
    <property type="molecule type" value="Genomic_DNA"/>
</dbReference>
<dbReference type="AlphaFoldDB" id="A0AA38R1Y2"/>
<accession>A0AA38R1Y2</accession>
<name>A0AA38R1Y2_9PEZI</name>